<dbReference type="RefSeq" id="WP_257716566.1">
    <property type="nucleotide sequence ID" value="NZ_JANJOU010000009.1"/>
</dbReference>
<evidence type="ECO:0000259" key="1">
    <source>
        <dbReference type="Pfam" id="PF13468"/>
    </source>
</evidence>
<reference evidence="2 3" key="1">
    <citation type="submission" date="2022-06" db="EMBL/GenBank/DDBJ databases">
        <title>Roseomonas CN29.</title>
        <authorList>
            <person name="Cheng Y."/>
            <person name="He X."/>
        </authorList>
    </citation>
    <scope>NUCLEOTIDE SEQUENCE [LARGE SCALE GENOMIC DNA]</scope>
    <source>
        <strain evidence="2 3">CN29</strain>
    </source>
</reference>
<dbReference type="EMBL" id="JANJOU010000009">
    <property type="protein sequence ID" value="MCR0982898.1"/>
    <property type="molecule type" value="Genomic_DNA"/>
</dbReference>
<sequence length="213" mass="22714">MTLLLDHLVVVAPGLEEGVAHVRECLGIEMAPGGAHPEMGTHNRLLRLGEDAFLEVIAIDPTAPAPGRPRWFGLDDTAARRADWEEGRRLRAWVARTGDLDPLLARRGALLGEAVSVSRGDRRWRFALRPDGALPAGGALPCIIDWGSRGCPAPAMPDQGARLASFTLDHPDPASVRDLHQGIGLSGAPLLRPGPGPRLQAVIDTPAGPRTLF</sequence>
<protein>
    <submittedName>
        <fullName evidence="2">VOC family protein</fullName>
    </submittedName>
</protein>
<accession>A0ABT1X480</accession>
<proteinExistence type="predicted"/>
<gene>
    <name evidence="2" type="ORF">NRP21_12660</name>
</gene>
<feature type="domain" description="Glyoxalase-like" evidence="1">
    <location>
        <begin position="5"/>
        <end position="177"/>
    </location>
</feature>
<evidence type="ECO:0000313" key="2">
    <source>
        <dbReference type="EMBL" id="MCR0982898.1"/>
    </source>
</evidence>
<dbReference type="Proteomes" id="UP001524642">
    <property type="component" value="Unassembled WGS sequence"/>
</dbReference>
<comment type="caution">
    <text evidence="2">The sequence shown here is derived from an EMBL/GenBank/DDBJ whole genome shotgun (WGS) entry which is preliminary data.</text>
</comment>
<organism evidence="2 3">
    <name type="scientific">Roseomonas populi</name>
    <dbReference type="NCBI Taxonomy" id="3121582"/>
    <lineage>
        <taxon>Bacteria</taxon>
        <taxon>Pseudomonadati</taxon>
        <taxon>Pseudomonadota</taxon>
        <taxon>Alphaproteobacteria</taxon>
        <taxon>Acetobacterales</taxon>
        <taxon>Roseomonadaceae</taxon>
        <taxon>Roseomonas</taxon>
    </lineage>
</organism>
<dbReference type="Pfam" id="PF13468">
    <property type="entry name" value="Glyoxalase_3"/>
    <property type="match status" value="1"/>
</dbReference>
<dbReference type="InterPro" id="IPR025870">
    <property type="entry name" value="Glyoxalase-like_dom"/>
</dbReference>
<name>A0ABT1X480_9PROT</name>
<dbReference type="Gene3D" id="3.10.180.10">
    <property type="entry name" value="2,3-Dihydroxybiphenyl 1,2-Dioxygenase, domain 1"/>
    <property type="match status" value="1"/>
</dbReference>
<keyword evidence="3" id="KW-1185">Reference proteome</keyword>
<evidence type="ECO:0000313" key="3">
    <source>
        <dbReference type="Proteomes" id="UP001524642"/>
    </source>
</evidence>
<dbReference type="InterPro" id="IPR029068">
    <property type="entry name" value="Glyas_Bleomycin-R_OHBP_Dase"/>
</dbReference>